<comment type="caution">
    <text evidence="2">The sequence shown here is derived from an EMBL/GenBank/DDBJ whole genome shotgun (WGS) entry which is preliminary data.</text>
</comment>
<organism evidence="2 3">
    <name type="scientific">Macrolepiota fuliginosa MF-IS2</name>
    <dbReference type="NCBI Taxonomy" id="1400762"/>
    <lineage>
        <taxon>Eukaryota</taxon>
        <taxon>Fungi</taxon>
        <taxon>Dikarya</taxon>
        <taxon>Basidiomycota</taxon>
        <taxon>Agaricomycotina</taxon>
        <taxon>Agaricomycetes</taxon>
        <taxon>Agaricomycetidae</taxon>
        <taxon>Agaricales</taxon>
        <taxon>Agaricineae</taxon>
        <taxon>Agaricaceae</taxon>
        <taxon>Macrolepiota</taxon>
    </lineage>
</organism>
<name>A0A9P6C665_9AGAR</name>
<keyword evidence="3" id="KW-1185">Reference proteome</keyword>
<dbReference type="OrthoDB" id="276276at2759"/>
<gene>
    <name evidence="2" type="ORF">P691DRAFT_789100</name>
</gene>
<dbReference type="InterPro" id="IPR015797">
    <property type="entry name" value="NUDIX_hydrolase-like_dom_sf"/>
</dbReference>
<accession>A0A9P6C665</accession>
<dbReference type="Gene3D" id="3.90.79.10">
    <property type="entry name" value="Nucleoside Triphosphate Pyrophosphohydrolase"/>
    <property type="match status" value="1"/>
</dbReference>
<evidence type="ECO:0000313" key="3">
    <source>
        <dbReference type="Proteomes" id="UP000807342"/>
    </source>
</evidence>
<evidence type="ECO:0000313" key="2">
    <source>
        <dbReference type="EMBL" id="KAF9450535.1"/>
    </source>
</evidence>
<dbReference type="EMBL" id="MU151103">
    <property type="protein sequence ID" value="KAF9450535.1"/>
    <property type="molecule type" value="Genomic_DNA"/>
</dbReference>
<dbReference type="AlphaFoldDB" id="A0A9P6C665"/>
<reference evidence="2" key="1">
    <citation type="submission" date="2020-11" db="EMBL/GenBank/DDBJ databases">
        <authorList>
            <consortium name="DOE Joint Genome Institute"/>
            <person name="Ahrendt S."/>
            <person name="Riley R."/>
            <person name="Andreopoulos W."/>
            <person name="Labutti K."/>
            <person name="Pangilinan J."/>
            <person name="Ruiz-Duenas F.J."/>
            <person name="Barrasa J.M."/>
            <person name="Sanchez-Garcia M."/>
            <person name="Camarero S."/>
            <person name="Miyauchi S."/>
            <person name="Serrano A."/>
            <person name="Linde D."/>
            <person name="Babiker R."/>
            <person name="Drula E."/>
            <person name="Ayuso-Fernandez I."/>
            <person name="Pacheco R."/>
            <person name="Padilla G."/>
            <person name="Ferreira P."/>
            <person name="Barriuso J."/>
            <person name="Kellner H."/>
            <person name="Castanera R."/>
            <person name="Alfaro M."/>
            <person name="Ramirez L."/>
            <person name="Pisabarro A.G."/>
            <person name="Kuo A."/>
            <person name="Tritt A."/>
            <person name="Lipzen A."/>
            <person name="He G."/>
            <person name="Yan M."/>
            <person name="Ng V."/>
            <person name="Cullen D."/>
            <person name="Martin F."/>
            <person name="Rosso M.-N."/>
            <person name="Henrissat B."/>
            <person name="Hibbett D."/>
            <person name="Martinez A.T."/>
            <person name="Grigoriev I.V."/>
        </authorList>
    </citation>
    <scope>NUCLEOTIDE SEQUENCE</scope>
    <source>
        <strain evidence="2">MF-IS2</strain>
    </source>
</reference>
<dbReference type="CDD" id="cd02883">
    <property type="entry name" value="NUDIX_Hydrolase"/>
    <property type="match status" value="1"/>
</dbReference>
<dbReference type="InterPro" id="IPR000086">
    <property type="entry name" value="NUDIX_hydrolase_dom"/>
</dbReference>
<sequence length="157" mass="18268">MVLIQRSTLKIVVIHESSREYWFLPRGRKDLGETLEAAALREAFEEAPDVNLGYEYLMSWYIGQIQDDAIPEKGTGMADEENYVSYLLTYEEAMKRLWGSERDVLSYAWAVFLRTLEIEEALAKEVEREKGIKQPIQERSSFSTIYVHHITPFTLVL</sequence>
<dbReference type="Pfam" id="PF00293">
    <property type="entry name" value="NUDIX"/>
    <property type="match status" value="1"/>
</dbReference>
<proteinExistence type="predicted"/>
<evidence type="ECO:0000259" key="1">
    <source>
        <dbReference type="Pfam" id="PF00293"/>
    </source>
</evidence>
<dbReference type="SUPFAM" id="SSF55811">
    <property type="entry name" value="Nudix"/>
    <property type="match status" value="1"/>
</dbReference>
<dbReference type="Proteomes" id="UP000807342">
    <property type="component" value="Unassembled WGS sequence"/>
</dbReference>
<protein>
    <recommendedName>
        <fullName evidence="1">Nudix hydrolase domain-containing protein</fullName>
    </recommendedName>
</protein>
<feature type="domain" description="Nudix hydrolase" evidence="1">
    <location>
        <begin position="2"/>
        <end position="48"/>
    </location>
</feature>